<dbReference type="Pfam" id="PF24827">
    <property type="entry name" value="AstE_AspA_cat"/>
    <property type="match status" value="1"/>
</dbReference>
<keyword evidence="7" id="KW-1185">Reference proteome</keyword>
<dbReference type="GO" id="GO:0016811">
    <property type="term" value="F:hydrolase activity, acting on carbon-nitrogen (but not peptide) bonds, in linear amides"/>
    <property type="evidence" value="ECO:0007669"/>
    <property type="project" value="InterPro"/>
</dbReference>
<dbReference type="SUPFAM" id="SSF53187">
    <property type="entry name" value="Zn-dependent exopeptidases"/>
    <property type="match status" value="1"/>
</dbReference>
<dbReference type="AlphaFoldDB" id="A0A316FVF2"/>
<keyword evidence="2" id="KW-0479">Metal-binding</keyword>
<dbReference type="RefSeq" id="WP_245411484.1">
    <property type="nucleotide sequence ID" value="NZ_QGGU01000014.1"/>
</dbReference>
<name>A0A316FVF2_9GAMM</name>
<dbReference type="InterPro" id="IPR055438">
    <property type="entry name" value="AstE_AspA_cat"/>
</dbReference>
<sequence>MADDFEIGGTRIAPGETKKLEIPIVRLYTDTSMFLPVFIKRGKKPGPTLFVSAAIHGDELNGIEIISRLINSKNISGLKGTLIAVPLVNAYGVLNHERYLPDRRDLNRSFPGSKKGSLASRIAHIFMNEIVKKCDYGIDLHTGAIHRSNLPQIRANLDDKKTLAMAKAFGVPVLINSNLRDGSLRESANDLGISMLLYEAGEALRFDELSIRVGYRGILNVMRHLGMVTKRRSKKDPVEPYIARESGWVRATDSGFISHKHKLGDYVHKGDILAKVKDPYGEVIDIIKSNAEGVIIGKQNIPLVHEGEAVYHIAYFNQSSSKQSNSVIESIEQFHEHHGDSVNVNQPE</sequence>
<dbReference type="PANTHER" id="PTHR37326">
    <property type="entry name" value="BLL3975 PROTEIN"/>
    <property type="match status" value="1"/>
</dbReference>
<organism evidence="6 7">
    <name type="scientific">Pleionea mediterranea</name>
    <dbReference type="NCBI Taxonomy" id="523701"/>
    <lineage>
        <taxon>Bacteria</taxon>
        <taxon>Pseudomonadati</taxon>
        <taxon>Pseudomonadota</taxon>
        <taxon>Gammaproteobacteria</taxon>
        <taxon>Oceanospirillales</taxon>
        <taxon>Pleioneaceae</taxon>
        <taxon>Pleionea</taxon>
    </lineage>
</organism>
<comment type="caution">
    <text evidence="6">The sequence shown here is derived from an EMBL/GenBank/DDBJ whole genome shotgun (WGS) entry which is preliminary data.</text>
</comment>
<keyword evidence="4" id="KW-0862">Zinc</keyword>
<dbReference type="InterPro" id="IPR043795">
    <property type="entry name" value="N-alpha-Ac-DABA-like"/>
</dbReference>
<evidence type="ECO:0000259" key="5">
    <source>
        <dbReference type="Pfam" id="PF24827"/>
    </source>
</evidence>
<evidence type="ECO:0000313" key="6">
    <source>
        <dbReference type="EMBL" id="PWK45381.1"/>
    </source>
</evidence>
<dbReference type="GO" id="GO:0046872">
    <property type="term" value="F:metal ion binding"/>
    <property type="evidence" value="ECO:0007669"/>
    <property type="project" value="UniProtKB-KW"/>
</dbReference>
<feature type="domain" description="Succinylglutamate desuccinylase/Aspartoacylase catalytic" evidence="5">
    <location>
        <begin position="45"/>
        <end position="225"/>
    </location>
</feature>
<dbReference type="PANTHER" id="PTHR37326:SF2">
    <property type="entry name" value="SUCCINYLGLUTAMATE DESUCCINYLASE_ASPARTOACYLASE FAMILY PROTEIN"/>
    <property type="match status" value="1"/>
</dbReference>
<dbReference type="PIRSF" id="PIRSF039012">
    <property type="entry name" value="ASP"/>
    <property type="match status" value="1"/>
</dbReference>
<dbReference type="GO" id="GO:0016788">
    <property type="term" value="F:hydrolase activity, acting on ester bonds"/>
    <property type="evidence" value="ECO:0007669"/>
    <property type="project" value="InterPro"/>
</dbReference>
<dbReference type="Proteomes" id="UP000245790">
    <property type="component" value="Unassembled WGS sequence"/>
</dbReference>
<dbReference type="CDD" id="cd06251">
    <property type="entry name" value="M14_ASTE_ASPA-like"/>
    <property type="match status" value="1"/>
</dbReference>
<comment type="cofactor">
    <cofactor evidence="1">
        <name>Zn(2+)</name>
        <dbReference type="ChEBI" id="CHEBI:29105"/>
    </cofactor>
</comment>
<reference evidence="6 7" key="1">
    <citation type="submission" date="2018-05" db="EMBL/GenBank/DDBJ databases">
        <title>Genomic Encyclopedia of Type Strains, Phase IV (KMG-IV): sequencing the most valuable type-strain genomes for metagenomic binning, comparative biology and taxonomic classification.</title>
        <authorList>
            <person name="Goeker M."/>
        </authorList>
    </citation>
    <scope>NUCLEOTIDE SEQUENCE [LARGE SCALE GENOMIC DNA]</scope>
    <source>
        <strain evidence="6 7">DSM 25350</strain>
    </source>
</reference>
<dbReference type="EMBL" id="QGGU01000014">
    <property type="protein sequence ID" value="PWK45381.1"/>
    <property type="molecule type" value="Genomic_DNA"/>
</dbReference>
<evidence type="ECO:0000313" key="7">
    <source>
        <dbReference type="Proteomes" id="UP000245790"/>
    </source>
</evidence>
<keyword evidence="3" id="KW-0378">Hydrolase</keyword>
<dbReference type="InterPro" id="IPR053138">
    <property type="entry name" value="N-alpha-Ac-DABA_deacetylase"/>
</dbReference>
<evidence type="ECO:0000256" key="1">
    <source>
        <dbReference type="ARBA" id="ARBA00001947"/>
    </source>
</evidence>
<evidence type="ECO:0000256" key="2">
    <source>
        <dbReference type="ARBA" id="ARBA00022723"/>
    </source>
</evidence>
<protein>
    <recommendedName>
        <fullName evidence="5">Succinylglutamate desuccinylase/Aspartoacylase catalytic domain-containing protein</fullName>
    </recommendedName>
</protein>
<dbReference type="Gene3D" id="3.40.630.10">
    <property type="entry name" value="Zn peptidases"/>
    <property type="match status" value="1"/>
</dbReference>
<evidence type="ECO:0000256" key="4">
    <source>
        <dbReference type="ARBA" id="ARBA00022833"/>
    </source>
</evidence>
<accession>A0A316FVF2</accession>
<evidence type="ECO:0000256" key="3">
    <source>
        <dbReference type="ARBA" id="ARBA00022801"/>
    </source>
</evidence>
<gene>
    <name evidence="6" type="ORF">C8D97_11454</name>
</gene>
<proteinExistence type="predicted"/>